<accession>A0A074RIY7</accession>
<name>A0A074RIY7_9AGAM</name>
<dbReference type="HOGENOM" id="CLU_383389_0_0_1"/>
<feature type="compositionally biased region" description="Polar residues" evidence="1">
    <location>
        <begin position="537"/>
        <end position="560"/>
    </location>
</feature>
<feature type="region of interest" description="Disordered" evidence="1">
    <location>
        <begin position="456"/>
        <end position="491"/>
    </location>
</feature>
<comment type="caution">
    <text evidence="2">The sequence shown here is derived from an EMBL/GenBank/DDBJ whole genome shotgun (WGS) entry which is preliminary data.</text>
</comment>
<feature type="compositionally biased region" description="Pro residues" evidence="1">
    <location>
        <begin position="594"/>
        <end position="603"/>
    </location>
</feature>
<feature type="compositionally biased region" description="Polar residues" evidence="1">
    <location>
        <begin position="473"/>
        <end position="483"/>
    </location>
</feature>
<gene>
    <name evidence="2" type="ORF">V565_286150</name>
</gene>
<evidence type="ECO:0000313" key="3">
    <source>
        <dbReference type="Proteomes" id="UP000027456"/>
    </source>
</evidence>
<protein>
    <submittedName>
        <fullName evidence="2">Uncharacterized protein</fullName>
    </submittedName>
</protein>
<evidence type="ECO:0000256" key="1">
    <source>
        <dbReference type="SAM" id="MobiDB-lite"/>
    </source>
</evidence>
<feature type="compositionally biased region" description="Polar residues" evidence="1">
    <location>
        <begin position="680"/>
        <end position="692"/>
    </location>
</feature>
<feature type="region of interest" description="Disordered" evidence="1">
    <location>
        <begin position="1"/>
        <end position="47"/>
    </location>
</feature>
<feature type="compositionally biased region" description="Polar residues" evidence="1">
    <location>
        <begin position="604"/>
        <end position="616"/>
    </location>
</feature>
<feature type="region of interest" description="Disordered" evidence="1">
    <location>
        <begin position="537"/>
        <end position="625"/>
    </location>
</feature>
<organism evidence="2 3">
    <name type="scientific">Rhizoctonia solani 123E</name>
    <dbReference type="NCBI Taxonomy" id="1423351"/>
    <lineage>
        <taxon>Eukaryota</taxon>
        <taxon>Fungi</taxon>
        <taxon>Dikarya</taxon>
        <taxon>Basidiomycota</taxon>
        <taxon>Agaricomycotina</taxon>
        <taxon>Agaricomycetes</taxon>
        <taxon>Cantharellales</taxon>
        <taxon>Ceratobasidiaceae</taxon>
        <taxon>Rhizoctonia</taxon>
    </lineage>
</organism>
<proteinExistence type="predicted"/>
<reference evidence="2 3" key="1">
    <citation type="submission" date="2013-12" db="EMBL/GenBank/DDBJ databases">
        <authorList>
            <person name="Cubeta M."/>
            <person name="Pakala S."/>
            <person name="Fedorova N."/>
            <person name="Thomas E."/>
            <person name="Dean R."/>
            <person name="Jabaji S."/>
            <person name="Neate S."/>
            <person name="Toda T."/>
            <person name="Tavantzis S."/>
            <person name="Vilgalys R."/>
            <person name="Bharathan N."/>
            <person name="Pakala S."/>
            <person name="Losada L.S."/>
            <person name="Zafar N."/>
            <person name="Nierman W."/>
        </authorList>
    </citation>
    <scope>NUCLEOTIDE SEQUENCE [LARGE SCALE GENOMIC DNA]</scope>
    <source>
        <strain evidence="2 3">123E</strain>
    </source>
</reference>
<feature type="non-terminal residue" evidence="2">
    <location>
        <position position="722"/>
    </location>
</feature>
<evidence type="ECO:0000313" key="2">
    <source>
        <dbReference type="EMBL" id="KEP45335.1"/>
    </source>
</evidence>
<sequence length="722" mass="76640">MTHGQSALGEATSGARSHEGEDDDTRTDIGSPKEDMDHGGLTAPIGCGTKSLNGRNTSVPRREQILSSTMENLAPKSASKWGRGYVSAGLNDMRLFAGRWAMGYVLNVGYMCLLDILAPVNAVVIAVNIFWAPQGHPFAGSLYVDSLLTLAHTNYKLVEVGEEDKTSEEVPGPSNAVVKTPTAAEAFARSGVVDKYYPPFQLRYCEKPIGTVGKAPPKGYNIEHVAGMIHGEYLVMLTLTEVTLMETPGIKMRETIMHQKSRSLVETVKLKLAARRPEFKIFEDDGYWILEAFILLALKYSRNRLQRLDKKAQNDRHRTAEDLAAQQVKKHQDAQTRGKASAIARAAKAAAAAGMEAQAEGHIEGRIASEARVEARVEGCVEARVEARIEAPINTPVNTTIFDGPQDLPVLRMPDALDDPLAAIVNDLSSMSICLPTDGDSDMEDDDRELGTFTLPAEIVTPPPPTQMPVVLSQAQPQESSALNAPPPSKLEQDSTALQATLLSLAALPPAKRAQLPENIRQLLAIFDTTSAVGTTPAPNHALSSVQPSHTVSTTITSGIFPSGTPPTGAPRSTPALAITQASLSKVATRPRMRPPPVSPPAPQSGTASTPSPMTTNASNSAASAPVPRVLSSTVIASTSVPQGTKFLTMSQIEPGPATLEVDDDSLSELSDASELDQPDISSNVTGMSNGTVKGKAKAAGVETKGKDTAPKTRGKGRGAKL</sequence>
<dbReference type="OrthoDB" id="3247826at2759"/>
<dbReference type="EMBL" id="AZST01001933">
    <property type="protein sequence ID" value="KEP45335.1"/>
    <property type="molecule type" value="Genomic_DNA"/>
</dbReference>
<feature type="region of interest" description="Disordered" evidence="1">
    <location>
        <begin position="647"/>
        <end position="722"/>
    </location>
</feature>
<keyword evidence="3" id="KW-1185">Reference proteome</keyword>
<dbReference type="AlphaFoldDB" id="A0A074RIY7"/>
<dbReference type="Proteomes" id="UP000027456">
    <property type="component" value="Unassembled WGS sequence"/>
</dbReference>
<feature type="compositionally biased region" description="Acidic residues" evidence="1">
    <location>
        <begin position="661"/>
        <end position="678"/>
    </location>
</feature>
<feature type="compositionally biased region" description="Basic residues" evidence="1">
    <location>
        <begin position="713"/>
        <end position="722"/>
    </location>
</feature>